<keyword evidence="1" id="KW-0472">Membrane</keyword>
<name>A0A502DKS6_9BURK</name>
<comment type="caution">
    <text evidence="2">The sequence shown here is derived from an EMBL/GenBank/DDBJ whole genome shotgun (WGS) entry which is preliminary data.</text>
</comment>
<dbReference type="EMBL" id="RCZI01000004">
    <property type="protein sequence ID" value="TPG25908.1"/>
    <property type="molecule type" value="Genomic_DNA"/>
</dbReference>
<gene>
    <name evidence="2" type="ORF">EAH82_15975</name>
</gene>
<protein>
    <submittedName>
        <fullName evidence="2">Uncharacterized protein</fullName>
    </submittedName>
</protein>
<sequence>MSYPQTLAPSNIDFVRTDVDALASHMHQCAAAQGRWSVVSAHLQHVRAVAAGRIVTLACVAVVLGIGFAIAA</sequence>
<dbReference type="Proteomes" id="UP000319212">
    <property type="component" value="Unassembled WGS sequence"/>
</dbReference>
<keyword evidence="1" id="KW-0812">Transmembrane</keyword>
<evidence type="ECO:0000313" key="3">
    <source>
        <dbReference type="Proteomes" id="UP000319212"/>
    </source>
</evidence>
<evidence type="ECO:0000256" key="1">
    <source>
        <dbReference type="SAM" id="Phobius"/>
    </source>
</evidence>
<organism evidence="2 3">
    <name type="scientific">Variovorax guangxiensis</name>
    <dbReference type="NCBI Taxonomy" id="1775474"/>
    <lineage>
        <taxon>Bacteria</taxon>
        <taxon>Pseudomonadati</taxon>
        <taxon>Pseudomonadota</taxon>
        <taxon>Betaproteobacteria</taxon>
        <taxon>Burkholderiales</taxon>
        <taxon>Comamonadaceae</taxon>
        <taxon>Variovorax</taxon>
    </lineage>
</organism>
<reference evidence="2 3" key="1">
    <citation type="journal article" date="2019" name="Environ. Microbiol.">
        <title>Species interactions and distinct microbial communities in high Arctic permafrost affected cryosols are associated with the CH4 and CO2 gas fluxes.</title>
        <authorList>
            <person name="Altshuler I."/>
            <person name="Hamel J."/>
            <person name="Turney S."/>
            <person name="Magnuson E."/>
            <person name="Levesque R."/>
            <person name="Greer C."/>
            <person name="Whyte L.G."/>
        </authorList>
    </citation>
    <scope>NUCLEOTIDE SEQUENCE [LARGE SCALE GENOMIC DNA]</scope>
    <source>
        <strain evidence="2 3">S06.C</strain>
    </source>
</reference>
<feature type="transmembrane region" description="Helical" evidence="1">
    <location>
        <begin position="50"/>
        <end position="71"/>
    </location>
</feature>
<evidence type="ECO:0000313" key="2">
    <source>
        <dbReference type="EMBL" id="TPG25908.1"/>
    </source>
</evidence>
<dbReference type="OrthoDB" id="9156561at2"/>
<accession>A0A502DKS6</accession>
<dbReference type="AlphaFoldDB" id="A0A502DKS6"/>
<proteinExistence type="predicted"/>
<dbReference type="RefSeq" id="WP_140843352.1">
    <property type="nucleotide sequence ID" value="NZ_RCZI01000004.1"/>
</dbReference>
<keyword evidence="1" id="KW-1133">Transmembrane helix</keyword>